<keyword evidence="4 13" id="KW-0732">Signal</keyword>
<dbReference type="InterPro" id="IPR008979">
    <property type="entry name" value="Galactose-bd-like_sf"/>
</dbReference>
<dbReference type="GO" id="GO:0016020">
    <property type="term" value="C:membrane"/>
    <property type="evidence" value="ECO:0007669"/>
    <property type="project" value="TreeGrafter"/>
</dbReference>
<keyword evidence="5" id="KW-0677">Repeat</keyword>
<feature type="active site" description="Charge relay system" evidence="10 11">
    <location>
        <position position="161"/>
    </location>
</feature>
<evidence type="ECO:0000256" key="12">
    <source>
        <dbReference type="RuleBase" id="RU003355"/>
    </source>
</evidence>
<dbReference type="InterPro" id="IPR002884">
    <property type="entry name" value="P_dom"/>
</dbReference>
<dbReference type="Pfam" id="PF16470">
    <property type="entry name" value="S8_pro-domain"/>
    <property type="match status" value="1"/>
</dbReference>
<protein>
    <submittedName>
        <fullName evidence="15">Proprotein convertase subtilisin/kexin type 6</fullName>
    </submittedName>
</protein>
<evidence type="ECO:0000256" key="3">
    <source>
        <dbReference type="ARBA" id="ARBA00022685"/>
    </source>
</evidence>
<keyword evidence="3" id="KW-0165">Cleavage on pair of basic residues</keyword>
<sequence>MTLFLLSILFTVEVSQSVVRGHGAFYTNHWAVRISGGPEHADQVAAKYGYLNLGQIGSLEDHYHFHHSRVVRRAVYSLKGPHSFIHMDPKVDWAQQQIVKPRVKRYAQSDANFIHFNDPKWSNMWYIHCNDKTSRCRSEMNILSAWQRGYTGKNVVVTILDDGIERNHPDLAQNYDHLASYDVNGNDHDPTPRYDSRNENIHGTRCAGEVAAVANNSHCIVGIAYNAHIGGIRMLDGDVTDIVEAKSLGIRPDYIDIYSASWGPKDDGKTVDGPGPLTKQTFERGIKKGRKGLGSIFVWASGNGGRQGDHCSCDGYTSSIYTISISSTTENGNKPWYLEACSSIIATTYSSGEFNERKIVTTDLRQRCTDGHTGTSVSAPIVAGIIALALEANLLLTWRDVQYLLVKTSRPVHLKADDWKTNAAGHRVSHLYGFGLVDAEAMVLEATKWRTVPPQHTCTQIAERRTRYIPAGQSLNSSITTSGCSEEPEQFVDYLEHVVVKVLIVHPRRGDLEINVISPSGTKSQLLAKRLFDNSNEGFRDWEFMTVHFWGERAQGTWTLEIIDSPSKPRNPEVLGKTRAVMDQMLTIASIVSTSAQAA</sequence>
<dbReference type="GeneTree" id="ENSGT00940000159506"/>
<dbReference type="GO" id="GO:0005615">
    <property type="term" value="C:extracellular space"/>
    <property type="evidence" value="ECO:0007669"/>
    <property type="project" value="TreeGrafter"/>
</dbReference>
<keyword evidence="7 11" id="KW-0720">Serine protease</keyword>
<evidence type="ECO:0000313" key="16">
    <source>
        <dbReference type="Proteomes" id="UP000314980"/>
    </source>
</evidence>
<dbReference type="PROSITE" id="PS00136">
    <property type="entry name" value="SUBTILASE_ASP"/>
    <property type="match status" value="1"/>
</dbReference>
<dbReference type="Ensembl" id="ENSLCAT00010018394.1">
    <property type="protein sequence ID" value="ENSLCAP00010017995.1"/>
    <property type="gene ID" value="ENSLCAG00010008500.1"/>
</dbReference>
<evidence type="ECO:0000256" key="6">
    <source>
        <dbReference type="ARBA" id="ARBA00022801"/>
    </source>
</evidence>
<dbReference type="SUPFAM" id="SSF52743">
    <property type="entry name" value="Subtilisin-like"/>
    <property type="match status" value="1"/>
</dbReference>
<gene>
    <name evidence="15" type="primary">PCSK6</name>
</gene>
<feature type="active site" description="Charge relay system" evidence="10 11">
    <location>
        <position position="376"/>
    </location>
</feature>
<keyword evidence="16" id="KW-1185">Reference proteome</keyword>
<evidence type="ECO:0000256" key="5">
    <source>
        <dbReference type="ARBA" id="ARBA00022737"/>
    </source>
</evidence>
<dbReference type="InterPro" id="IPR022398">
    <property type="entry name" value="Peptidase_S8_His-AS"/>
</dbReference>
<dbReference type="SUPFAM" id="SSF54897">
    <property type="entry name" value="Protease propeptides/inhibitors"/>
    <property type="match status" value="1"/>
</dbReference>
<dbReference type="PROSITE" id="PS00137">
    <property type="entry name" value="SUBTILASE_HIS"/>
    <property type="match status" value="1"/>
</dbReference>
<evidence type="ECO:0000313" key="15">
    <source>
        <dbReference type="Ensembl" id="ENSLCAP00010017995.1"/>
    </source>
</evidence>
<dbReference type="Proteomes" id="UP000314980">
    <property type="component" value="Unassembled WGS sequence"/>
</dbReference>
<comment type="similarity">
    <text evidence="1 11 12">Belongs to the peptidase S8 family.</text>
</comment>
<keyword evidence="6 11" id="KW-0378">Hydrolase</keyword>
<evidence type="ECO:0000256" key="9">
    <source>
        <dbReference type="ARBA" id="ARBA00023180"/>
    </source>
</evidence>
<dbReference type="PROSITE" id="PS51829">
    <property type="entry name" value="P_HOMO_B"/>
    <property type="match status" value="1"/>
</dbReference>
<evidence type="ECO:0000256" key="11">
    <source>
        <dbReference type="PROSITE-ProRule" id="PRU01240"/>
    </source>
</evidence>
<evidence type="ECO:0000256" key="13">
    <source>
        <dbReference type="SAM" id="SignalP"/>
    </source>
</evidence>
<evidence type="ECO:0000256" key="8">
    <source>
        <dbReference type="ARBA" id="ARBA00023145"/>
    </source>
</evidence>
<dbReference type="InterPro" id="IPR038466">
    <property type="entry name" value="S8_pro-domain_sf"/>
</dbReference>
<reference evidence="16" key="1">
    <citation type="submission" date="2015-09" db="EMBL/GenBank/DDBJ databases">
        <authorList>
            <person name="Sai Rama Sridatta P."/>
        </authorList>
    </citation>
    <scope>NUCLEOTIDE SEQUENCE [LARGE SCALE GENOMIC DNA]</scope>
</reference>
<dbReference type="InterPro" id="IPR036852">
    <property type="entry name" value="Peptidase_S8/S53_dom_sf"/>
</dbReference>
<proteinExistence type="inferred from homology"/>
<dbReference type="PRINTS" id="PR00723">
    <property type="entry name" value="SUBTILISIN"/>
</dbReference>
<dbReference type="Pfam" id="PF01483">
    <property type="entry name" value="P_proprotein"/>
    <property type="match status" value="1"/>
</dbReference>
<dbReference type="FunFam" id="2.60.120.260:FF:000006">
    <property type="entry name" value="Proprotein convertase subtilisin/kexin type 5"/>
    <property type="match status" value="1"/>
</dbReference>
<feature type="domain" description="P/Homo B" evidence="14">
    <location>
        <begin position="451"/>
        <end position="599"/>
    </location>
</feature>
<evidence type="ECO:0000256" key="4">
    <source>
        <dbReference type="ARBA" id="ARBA00022729"/>
    </source>
</evidence>
<dbReference type="Gene3D" id="3.40.50.200">
    <property type="entry name" value="Peptidase S8/S53 domain"/>
    <property type="match status" value="1"/>
</dbReference>
<dbReference type="InterPro" id="IPR015500">
    <property type="entry name" value="Peptidase_S8_subtilisin-rel"/>
</dbReference>
<dbReference type="GO" id="GO:0016486">
    <property type="term" value="P:peptide hormone processing"/>
    <property type="evidence" value="ECO:0007669"/>
    <property type="project" value="TreeGrafter"/>
</dbReference>
<evidence type="ECO:0000256" key="2">
    <source>
        <dbReference type="ARBA" id="ARBA00022670"/>
    </source>
</evidence>
<dbReference type="InterPro" id="IPR034182">
    <property type="entry name" value="Kexin/furin"/>
</dbReference>
<evidence type="ECO:0000256" key="10">
    <source>
        <dbReference type="PIRSR" id="PIRSR615500-1"/>
    </source>
</evidence>
<dbReference type="PROSITE" id="PS00138">
    <property type="entry name" value="SUBTILASE_SER"/>
    <property type="match status" value="1"/>
</dbReference>
<dbReference type="InterPro" id="IPR032815">
    <property type="entry name" value="S8_pro-domain"/>
</dbReference>
<dbReference type="Pfam" id="PF00082">
    <property type="entry name" value="Peptidase_S8"/>
    <property type="match status" value="1"/>
</dbReference>
<dbReference type="PROSITE" id="PS51892">
    <property type="entry name" value="SUBTILASE"/>
    <property type="match status" value="1"/>
</dbReference>
<feature type="signal peptide" evidence="13">
    <location>
        <begin position="1"/>
        <end position="17"/>
    </location>
</feature>
<keyword evidence="2 11" id="KW-0645">Protease</keyword>
<name>A0A4W6CZY6_LATCA</name>
<dbReference type="Gene3D" id="2.60.120.260">
    <property type="entry name" value="Galactose-binding domain-like"/>
    <property type="match status" value="1"/>
</dbReference>
<reference evidence="15" key="3">
    <citation type="submission" date="2025-09" db="UniProtKB">
        <authorList>
            <consortium name="Ensembl"/>
        </authorList>
    </citation>
    <scope>IDENTIFICATION</scope>
</reference>
<dbReference type="InterPro" id="IPR000209">
    <property type="entry name" value="Peptidase_S8/S53_dom"/>
</dbReference>
<keyword evidence="8" id="KW-0865">Zymogen</keyword>
<dbReference type="Gene3D" id="3.30.70.850">
    <property type="entry name" value="Peptidase S8, pro-domain"/>
    <property type="match status" value="1"/>
</dbReference>
<accession>A0A4W6CZY6</accession>
<organism evidence="15 16">
    <name type="scientific">Lates calcarifer</name>
    <name type="common">Barramundi</name>
    <name type="synonym">Holocentrus calcarifer</name>
    <dbReference type="NCBI Taxonomy" id="8187"/>
    <lineage>
        <taxon>Eukaryota</taxon>
        <taxon>Metazoa</taxon>
        <taxon>Chordata</taxon>
        <taxon>Craniata</taxon>
        <taxon>Vertebrata</taxon>
        <taxon>Euteleostomi</taxon>
        <taxon>Actinopterygii</taxon>
        <taxon>Neopterygii</taxon>
        <taxon>Teleostei</taxon>
        <taxon>Neoteleostei</taxon>
        <taxon>Acanthomorphata</taxon>
        <taxon>Carangaria</taxon>
        <taxon>Carangaria incertae sedis</taxon>
        <taxon>Centropomidae</taxon>
        <taxon>Lates</taxon>
    </lineage>
</organism>
<dbReference type="PANTHER" id="PTHR42884">
    <property type="entry name" value="PROPROTEIN CONVERTASE SUBTILISIN/KEXIN-RELATED"/>
    <property type="match status" value="1"/>
</dbReference>
<evidence type="ECO:0000259" key="14">
    <source>
        <dbReference type="PROSITE" id="PS51829"/>
    </source>
</evidence>
<dbReference type="InterPro" id="IPR023828">
    <property type="entry name" value="Peptidase_S8_Ser-AS"/>
</dbReference>
<feature type="chain" id="PRO_5021489060" evidence="13">
    <location>
        <begin position="18"/>
        <end position="599"/>
    </location>
</feature>
<dbReference type="GO" id="GO:0004252">
    <property type="term" value="F:serine-type endopeptidase activity"/>
    <property type="evidence" value="ECO:0007669"/>
    <property type="project" value="UniProtKB-UniRule"/>
</dbReference>
<dbReference type="FunFam" id="3.30.70.850:FF:000001">
    <property type="entry name" value="Proprotein convertase subtilisin/kexin type 5"/>
    <property type="match status" value="1"/>
</dbReference>
<feature type="active site" description="Charge relay system" evidence="10 11">
    <location>
        <position position="202"/>
    </location>
</feature>
<reference evidence="15" key="2">
    <citation type="submission" date="2025-08" db="UniProtKB">
        <authorList>
            <consortium name="Ensembl"/>
        </authorList>
    </citation>
    <scope>IDENTIFICATION</scope>
</reference>
<dbReference type="PANTHER" id="PTHR42884:SF8">
    <property type="entry name" value="PROPROTEIN CONVERTASE SUBTILISIN_KEXIN TYPE 6"/>
    <property type="match status" value="1"/>
</dbReference>
<dbReference type="InterPro" id="IPR023827">
    <property type="entry name" value="Peptidase_S8_Asp-AS"/>
</dbReference>
<evidence type="ECO:0000256" key="1">
    <source>
        <dbReference type="ARBA" id="ARBA00011073"/>
    </source>
</evidence>
<dbReference type="AlphaFoldDB" id="A0A4W6CZY6"/>
<keyword evidence="9" id="KW-0325">Glycoprotein</keyword>
<dbReference type="GO" id="GO:0009986">
    <property type="term" value="C:cell surface"/>
    <property type="evidence" value="ECO:0007669"/>
    <property type="project" value="TreeGrafter"/>
</dbReference>
<dbReference type="SUPFAM" id="SSF49785">
    <property type="entry name" value="Galactose-binding domain-like"/>
    <property type="match status" value="1"/>
</dbReference>
<dbReference type="FunFam" id="3.40.50.200:FF:000002">
    <property type="entry name" value="Proprotein convertase subtilisin/kexin type 5"/>
    <property type="match status" value="1"/>
</dbReference>
<dbReference type="CDD" id="cd04059">
    <property type="entry name" value="Peptidases_S8_Protein_convertases_Kexins_Furin-like"/>
    <property type="match status" value="1"/>
</dbReference>
<evidence type="ECO:0000256" key="7">
    <source>
        <dbReference type="ARBA" id="ARBA00022825"/>
    </source>
</evidence>